<dbReference type="EMBL" id="FNFC01000003">
    <property type="protein sequence ID" value="SDJ40292.1"/>
    <property type="molecule type" value="Genomic_DNA"/>
</dbReference>
<dbReference type="RefSeq" id="WP_092699563.1">
    <property type="nucleotide sequence ID" value="NZ_FNFC01000003.1"/>
</dbReference>
<proteinExistence type="inferred from homology"/>
<comment type="similarity">
    <text evidence="3">Belongs to the acetyltransferase family. RimJ subfamily.</text>
</comment>
<evidence type="ECO:0000256" key="2">
    <source>
        <dbReference type="ARBA" id="ARBA00023315"/>
    </source>
</evidence>
<gene>
    <name evidence="5" type="ORF">SAMN05216226_10340</name>
</gene>
<evidence type="ECO:0000313" key="6">
    <source>
        <dbReference type="Proteomes" id="UP000198856"/>
    </source>
</evidence>
<protein>
    <submittedName>
        <fullName evidence="5">Protein N-acetyltransferase, RimJ/RimL family</fullName>
    </submittedName>
</protein>
<dbReference type="CDD" id="cd04301">
    <property type="entry name" value="NAT_SF"/>
    <property type="match status" value="1"/>
</dbReference>
<dbReference type="Gene3D" id="3.40.630.30">
    <property type="match status" value="1"/>
</dbReference>
<dbReference type="AlphaFoldDB" id="A0A1G8TFC6"/>
<dbReference type="GO" id="GO:0016747">
    <property type="term" value="F:acyltransferase activity, transferring groups other than amino-acyl groups"/>
    <property type="evidence" value="ECO:0007669"/>
    <property type="project" value="InterPro"/>
</dbReference>
<accession>A0A1G8TFC6</accession>
<organism evidence="5 6">
    <name type="scientific">Halovenus aranensis</name>
    <dbReference type="NCBI Taxonomy" id="890420"/>
    <lineage>
        <taxon>Archaea</taxon>
        <taxon>Methanobacteriati</taxon>
        <taxon>Methanobacteriota</taxon>
        <taxon>Stenosarchaea group</taxon>
        <taxon>Halobacteria</taxon>
        <taxon>Halobacteriales</taxon>
        <taxon>Haloarculaceae</taxon>
        <taxon>Halovenus</taxon>
    </lineage>
</organism>
<dbReference type="InterPro" id="IPR051531">
    <property type="entry name" value="N-acetyltransferase"/>
</dbReference>
<evidence type="ECO:0000259" key="4">
    <source>
        <dbReference type="PROSITE" id="PS51186"/>
    </source>
</evidence>
<keyword evidence="1 5" id="KW-0808">Transferase</keyword>
<dbReference type="Pfam" id="PF13302">
    <property type="entry name" value="Acetyltransf_3"/>
    <property type="match status" value="1"/>
</dbReference>
<dbReference type="InterPro" id="IPR016181">
    <property type="entry name" value="Acyl_CoA_acyltransferase"/>
</dbReference>
<dbReference type="PANTHER" id="PTHR43792">
    <property type="entry name" value="GNAT FAMILY, PUTATIVE (AFU_ORTHOLOGUE AFUA_3G00765)-RELATED-RELATED"/>
    <property type="match status" value="1"/>
</dbReference>
<evidence type="ECO:0000313" key="5">
    <source>
        <dbReference type="EMBL" id="SDJ40292.1"/>
    </source>
</evidence>
<dbReference type="PROSITE" id="PS51186">
    <property type="entry name" value="GNAT"/>
    <property type="match status" value="1"/>
</dbReference>
<dbReference type="STRING" id="890420.SAMN05216226_10340"/>
<dbReference type="PANTHER" id="PTHR43792:SF8">
    <property type="entry name" value="[RIBOSOMAL PROTEIN US5]-ALANINE N-ACETYLTRANSFERASE"/>
    <property type="match status" value="1"/>
</dbReference>
<feature type="domain" description="N-acetyltransferase" evidence="4">
    <location>
        <begin position="12"/>
        <end position="170"/>
    </location>
</feature>
<reference evidence="5 6" key="1">
    <citation type="submission" date="2016-10" db="EMBL/GenBank/DDBJ databases">
        <authorList>
            <person name="de Groot N.N."/>
        </authorList>
    </citation>
    <scope>NUCLEOTIDE SEQUENCE [LARGE SCALE GENOMIC DNA]</scope>
    <source>
        <strain evidence="5 6">IBRC-M10015</strain>
    </source>
</reference>
<sequence length="174" mass="19478">MPGPVFLDGEGVTLRPLERDDLSFVQTYYNHPDVRQPLGRTEPKTAGDLEDDFEGYMQESVNLLICADDEPVGAVALFDWDETAGRVEIGYWVVPDEQGNGYGSDAVSQALTYAFEERRCHKVVAGVFATNEASQGLLETLGFEQEGRFRDQIFVNGEYVDAIRYGLLAEEWRA</sequence>
<evidence type="ECO:0000256" key="1">
    <source>
        <dbReference type="ARBA" id="ARBA00022679"/>
    </source>
</evidence>
<dbReference type="InterPro" id="IPR000182">
    <property type="entry name" value="GNAT_dom"/>
</dbReference>
<dbReference type="SUPFAM" id="SSF55729">
    <property type="entry name" value="Acyl-CoA N-acyltransferases (Nat)"/>
    <property type="match status" value="1"/>
</dbReference>
<name>A0A1G8TFC6_9EURY</name>
<evidence type="ECO:0000256" key="3">
    <source>
        <dbReference type="ARBA" id="ARBA00038502"/>
    </source>
</evidence>
<dbReference type="Proteomes" id="UP000198856">
    <property type="component" value="Unassembled WGS sequence"/>
</dbReference>
<keyword evidence="6" id="KW-1185">Reference proteome</keyword>
<dbReference type="OrthoDB" id="120213at2157"/>
<keyword evidence="2" id="KW-0012">Acyltransferase</keyword>